<dbReference type="InterPro" id="IPR042566">
    <property type="entry name" value="L1_C"/>
</dbReference>
<evidence type="ECO:0000256" key="1">
    <source>
        <dbReference type="SAM" id="MobiDB-lite"/>
    </source>
</evidence>
<proteinExistence type="predicted"/>
<sequence>MAAGEELFSQSSAADRRTSLRTACGLVVCPPGLWGPPDRPAVRGHASEAGELQVGSTALWARVTQQPSPEETKARDAELGHAGAERRGPCSTLDPWWTLAPPRRGVTEKLEDFVECLFCHVAPDLKDQTLVPDRTHGVGRPARSPGQAQVILTCLYHYKQREIIIMTAAQDQSVIDFEGFRVGLFQDLSMLTLQRRRTLRPVTDFMRDNGIRCKWCHPFRLQFVWQNETCIVRTVEEAQTLEGLLPRFGDKAPSPGDQERRPQTDGGHSKNQARHLK</sequence>
<reference evidence="2" key="1">
    <citation type="journal article" date="2022" name="bioRxiv">
        <title>Sequencing and chromosome-scale assembly of the giantPleurodeles waltlgenome.</title>
        <authorList>
            <person name="Brown T."/>
            <person name="Elewa A."/>
            <person name="Iarovenko S."/>
            <person name="Subramanian E."/>
            <person name="Araus A.J."/>
            <person name="Petzold A."/>
            <person name="Susuki M."/>
            <person name="Suzuki K.-i.T."/>
            <person name="Hayashi T."/>
            <person name="Toyoda A."/>
            <person name="Oliveira C."/>
            <person name="Osipova E."/>
            <person name="Leigh N.D."/>
            <person name="Simon A."/>
            <person name="Yun M.H."/>
        </authorList>
    </citation>
    <scope>NUCLEOTIDE SEQUENCE</scope>
    <source>
        <strain evidence="2">20211129_DDA</strain>
        <tissue evidence="2">Liver</tissue>
    </source>
</reference>
<dbReference type="EMBL" id="JANPWB010000008">
    <property type="protein sequence ID" value="KAJ1160258.1"/>
    <property type="molecule type" value="Genomic_DNA"/>
</dbReference>
<organism evidence="2 3">
    <name type="scientific">Pleurodeles waltl</name>
    <name type="common">Iberian ribbed newt</name>
    <dbReference type="NCBI Taxonomy" id="8319"/>
    <lineage>
        <taxon>Eukaryota</taxon>
        <taxon>Metazoa</taxon>
        <taxon>Chordata</taxon>
        <taxon>Craniata</taxon>
        <taxon>Vertebrata</taxon>
        <taxon>Euteleostomi</taxon>
        <taxon>Amphibia</taxon>
        <taxon>Batrachia</taxon>
        <taxon>Caudata</taxon>
        <taxon>Salamandroidea</taxon>
        <taxon>Salamandridae</taxon>
        <taxon>Pleurodelinae</taxon>
        <taxon>Pleurodeles</taxon>
    </lineage>
</organism>
<dbReference type="Gene3D" id="3.30.250.20">
    <property type="entry name" value="L1 transposable element, C-terminal domain"/>
    <property type="match status" value="1"/>
</dbReference>
<feature type="region of interest" description="Disordered" evidence="1">
    <location>
        <begin position="246"/>
        <end position="277"/>
    </location>
</feature>
<name>A0AAV7SAK4_PLEWA</name>
<feature type="compositionally biased region" description="Basic and acidic residues" evidence="1">
    <location>
        <begin position="70"/>
        <end position="87"/>
    </location>
</feature>
<accession>A0AAV7SAK4</accession>
<evidence type="ECO:0000313" key="3">
    <source>
        <dbReference type="Proteomes" id="UP001066276"/>
    </source>
</evidence>
<gene>
    <name evidence="2" type="ORF">NDU88_000760</name>
</gene>
<evidence type="ECO:0000313" key="2">
    <source>
        <dbReference type="EMBL" id="KAJ1160258.1"/>
    </source>
</evidence>
<protein>
    <submittedName>
        <fullName evidence="2">Uncharacterized protein</fullName>
    </submittedName>
</protein>
<dbReference type="Proteomes" id="UP001066276">
    <property type="component" value="Chromosome 4_2"/>
</dbReference>
<comment type="caution">
    <text evidence="2">The sequence shown here is derived from an EMBL/GenBank/DDBJ whole genome shotgun (WGS) entry which is preliminary data.</text>
</comment>
<feature type="region of interest" description="Disordered" evidence="1">
    <location>
        <begin position="64"/>
        <end position="87"/>
    </location>
</feature>
<dbReference type="AlphaFoldDB" id="A0AAV7SAK4"/>
<keyword evidence="3" id="KW-1185">Reference proteome</keyword>